<comment type="catalytic activity">
    <reaction evidence="9">
        <text>alpha-D-glucose 1-phosphate + ATP + H(+) = ADP-alpha-D-glucose + diphosphate</text>
        <dbReference type="Rhea" id="RHEA:12120"/>
        <dbReference type="ChEBI" id="CHEBI:15378"/>
        <dbReference type="ChEBI" id="CHEBI:30616"/>
        <dbReference type="ChEBI" id="CHEBI:33019"/>
        <dbReference type="ChEBI" id="CHEBI:57498"/>
        <dbReference type="ChEBI" id="CHEBI:58601"/>
        <dbReference type="EC" id="2.7.7.27"/>
    </reaction>
</comment>
<dbReference type="InterPro" id="IPR029044">
    <property type="entry name" value="Nucleotide-diphossugar_trans"/>
</dbReference>
<dbReference type="STRING" id="489703.SAMN04488038_101373"/>
<dbReference type="NCBIfam" id="NF002023">
    <property type="entry name" value="PRK00844.1"/>
    <property type="match status" value="1"/>
</dbReference>
<evidence type="ECO:0000256" key="5">
    <source>
        <dbReference type="ARBA" id="ARBA00022741"/>
    </source>
</evidence>
<dbReference type="NCBIfam" id="NF001947">
    <property type="entry name" value="PRK00725.1"/>
    <property type="match status" value="1"/>
</dbReference>
<dbReference type="EMBL" id="FOFS01000001">
    <property type="protein sequence ID" value="SEP74979.1"/>
    <property type="molecule type" value="Genomic_DNA"/>
</dbReference>
<comment type="function">
    <text evidence="9">Involved in the biosynthesis of ADP-glucose, a building block required for the elongation reactions to produce glycogen. Catalyzes the reaction between ATP and alpha-D-glucose 1-phosphate (G1P) to produce pyrophosphate and ADP-Glc.</text>
</comment>
<keyword evidence="13" id="KW-1185">Reference proteome</keyword>
<dbReference type="InterPro" id="IPR023049">
    <property type="entry name" value="GlgC_bac"/>
</dbReference>
<keyword evidence="5 9" id="KW-0547">Nucleotide-binding</keyword>
<dbReference type="GO" id="GO:0005978">
    <property type="term" value="P:glycogen biosynthetic process"/>
    <property type="evidence" value="ECO:0007669"/>
    <property type="project" value="UniProtKB-UniRule"/>
</dbReference>
<dbReference type="SUPFAM" id="SSF51161">
    <property type="entry name" value="Trimeric LpxA-like enzymes"/>
    <property type="match status" value="1"/>
</dbReference>
<feature type="binding site" evidence="9">
    <location>
        <position position="135"/>
    </location>
    <ligand>
        <name>alpha-D-glucose 1-phosphate</name>
        <dbReference type="ChEBI" id="CHEBI:58601"/>
    </ligand>
</feature>
<dbReference type="UniPathway" id="UPA00164"/>
<dbReference type="InterPro" id="IPR005835">
    <property type="entry name" value="NTP_transferase_dom"/>
</dbReference>
<evidence type="ECO:0000259" key="10">
    <source>
        <dbReference type="Pfam" id="PF00483"/>
    </source>
</evidence>
<dbReference type="RefSeq" id="WP_093281655.1">
    <property type="nucleotide sequence ID" value="NZ_FOFS01000001.1"/>
</dbReference>
<dbReference type="Pfam" id="PF00483">
    <property type="entry name" value="NTP_transferase"/>
    <property type="match status" value="1"/>
</dbReference>
<dbReference type="PROSITE" id="PS00809">
    <property type="entry name" value="ADP_GLC_PYROPHOSPH_2"/>
    <property type="match status" value="1"/>
</dbReference>
<keyword evidence="7 9" id="KW-0320">Glycogen biosynthesis</keyword>
<dbReference type="Pfam" id="PF24894">
    <property type="entry name" value="Hexapep_GlmU"/>
    <property type="match status" value="1"/>
</dbReference>
<evidence type="ECO:0000256" key="4">
    <source>
        <dbReference type="ARBA" id="ARBA00022695"/>
    </source>
</evidence>
<dbReference type="Gene3D" id="2.160.10.10">
    <property type="entry name" value="Hexapeptide repeat proteins"/>
    <property type="match status" value="1"/>
</dbReference>
<evidence type="ECO:0000256" key="8">
    <source>
        <dbReference type="ARBA" id="ARBA00023277"/>
    </source>
</evidence>
<dbReference type="GO" id="GO:0008878">
    <property type="term" value="F:glucose-1-phosphate adenylyltransferase activity"/>
    <property type="evidence" value="ECO:0007669"/>
    <property type="project" value="UniProtKB-UniRule"/>
</dbReference>
<dbReference type="OrthoDB" id="9801810at2"/>
<protein>
    <recommendedName>
        <fullName evidence="9">Glucose-1-phosphate adenylyltransferase</fullName>
        <ecNumber evidence="9">2.7.7.27</ecNumber>
    </recommendedName>
    <alternativeName>
        <fullName evidence="9">ADP-glucose pyrophosphorylase</fullName>
        <shortName evidence="9">ADPGlc PPase</shortName>
    </alternativeName>
    <alternativeName>
        <fullName evidence="9">ADP-glucose synthase</fullName>
    </alternativeName>
</protein>
<dbReference type="InterPro" id="IPR011831">
    <property type="entry name" value="ADP-Glc_PPase"/>
</dbReference>
<sequence length="439" mass="48951">MQYRYAPAFGFQRQLIAARESPSAADELPSELSGRALCGETLALVMAGGRGKRIEQLAARRAKPAVPFGGKFRIIDFTLSNCVNSGIRKVGVLMQYEGHSLIRHLQLGWNFCHTQFGEFVAMLPAEQREGAPDWYVGTADAVYQNLDFIRQQRPRHVLILAGDHVYKMDYGAMIAHHVRSGAQLTVGCVEVPREEGRHFGVMQIDERGRVREFREKPEQPLGLPGRPQTALASMGIYVFDTEFLLRLLRHDAADPHSSHDFGHDVLPAAIAKARVYAHALRDLHDPQRPGYWRDVGHVDAYWKANIELTDVQPQFNLYDESWPVWTHQAQVPPAKFVFDSDGLRGMAVDSLISGGCIISGASVRRSLLFVGAVVENASRIEASLLLPGARVGRHCRIRRAIIDEGAVIADGTVIGEDLERDRRQYHVTENGIVLVAPER</sequence>
<name>A0A1H9AE72_9GAMM</name>
<dbReference type="InterPro" id="IPR005836">
    <property type="entry name" value="ADP_Glu_pyroP_CS"/>
</dbReference>
<feature type="binding site" evidence="9">
    <location>
        <begin position="215"/>
        <end position="216"/>
    </location>
    <ligand>
        <name>alpha-D-glucose 1-phosphate</name>
        <dbReference type="ChEBI" id="CHEBI:58601"/>
    </ligand>
</feature>
<keyword evidence="4 9" id="KW-0548">Nucleotidyltransferase</keyword>
<feature type="domain" description="Glucose-1-phosphate adenylyltransferase/Bifunctional protein GlmU-like C-terminal hexapeptide" evidence="11">
    <location>
        <begin position="332"/>
        <end position="435"/>
    </location>
</feature>
<dbReference type="PROSITE" id="PS00810">
    <property type="entry name" value="ADP_GLC_PYROPHOSPH_3"/>
    <property type="match status" value="1"/>
</dbReference>
<evidence type="ECO:0000313" key="12">
    <source>
        <dbReference type="EMBL" id="SEP74979.1"/>
    </source>
</evidence>
<dbReference type="AlphaFoldDB" id="A0A1H9AE72"/>
<reference evidence="12 13" key="1">
    <citation type="submission" date="2016-10" db="EMBL/GenBank/DDBJ databases">
        <authorList>
            <person name="de Groot N.N."/>
        </authorList>
    </citation>
    <scope>NUCLEOTIDE SEQUENCE [LARGE SCALE GENOMIC DNA]</scope>
    <source>
        <strain evidence="12 13">DSM 25927</strain>
    </source>
</reference>
<dbReference type="NCBIfam" id="TIGR02091">
    <property type="entry name" value="glgC"/>
    <property type="match status" value="1"/>
</dbReference>
<dbReference type="EC" id="2.7.7.27" evidence="9"/>
<accession>A0A1H9AE72</accession>
<dbReference type="InterPro" id="IPR056818">
    <property type="entry name" value="GlmU/GlgC-like_hexapep"/>
</dbReference>
<feature type="binding site" evidence="9">
    <location>
        <position position="233"/>
    </location>
    <ligand>
        <name>alpha-D-glucose 1-phosphate</name>
        <dbReference type="ChEBI" id="CHEBI:58601"/>
    </ligand>
</feature>
<dbReference type="PANTHER" id="PTHR43523:SF2">
    <property type="entry name" value="GLUCOSE-1-PHOSPHATE ADENYLYLTRANSFERASE"/>
    <property type="match status" value="1"/>
</dbReference>
<gene>
    <name evidence="9" type="primary">glgC</name>
    <name evidence="12" type="ORF">SAMN04488038_101373</name>
</gene>
<evidence type="ECO:0000256" key="3">
    <source>
        <dbReference type="ARBA" id="ARBA00022679"/>
    </source>
</evidence>
<evidence type="ECO:0000256" key="1">
    <source>
        <dbReference type="ARBA" id="ARBA00010443"/>
    </source>
</evidence>
<feature type="site" description="Could play a key role in the communication between the regulatory and the substrate sites" evidence="9">
    <location>
        <position position="134"/>
    </location>
</feature>
<dbReference type="HAMAP" id="MF_00624">
    <property type="entry name" value="GlgC"/>
    <property type="match status" value="1"/>
</dbReference>
<dbReference type="InterPro" id="IPR011004">
    <property type="entry name" value="Trimer_LpxA-like_sf"/>
</dbReference>
<dbReference type="GO" id="GO:0005524">
    <property type="term" value="F:ATP binding"/>
    <property type="evidence" value="ECO:0007669"/>
    <property type="project" value="UniProtKB-KW"/>
</dbReference>
<feature type="site" description="Could play a key role in the communication between the regulatory and the substrate sites" evidence="9">
    <location>
        <position position="95"/>
    </location>
</feature>
<dbReference type="SUPFAM" id="SSF53448">
    <property type="entry name" value="Nucleotide-diphospho-sugar transferases"/>
    <property type="match status" value="1"/>
</dbReference>
<evidence type="ECO:0000256" key="7">
    <source>
        <dbReference type="ARBA" id="ARBA00023056"/>
    </source>
</evidence>
<organism evidence="12 13">
    <name type="scientific">Solimonas aquatica</name>
    <dbReference type="NCBI Taxonomy" id="489703"/>
    <lineage>
        <taxon>Bacteria</taxon>
        <taxon>Pseudomonadati</taxon>
        <taxon>Pseudomonadota</taxon>
        <taxon>Gammaproteobacteria</taxon>
        <taxon>Nevskiales</taxon>
        <taxon>Nevskiaceae</taxon>
        <taxon>Solimonas</taxon>
    </lineage>
</organism>
<dbReference type="PANTHER" id="PTHR43523">
    <property type="entry name" value="GLUCOSE-1-PHOSPHATE ADENYLYLTRANSFERASE-RELATED"/>
    <property type="match status" value="1"/>
</dbReference>
<comment type="pathway">
    <text evidence="9">Glycan biosynthesis; glycogen biosynthesis.</text>
</comment>
<proteinExistence type="inferred from homology"/>
<dbReference type="CDD" id="cd02508">
    <property type="entry name" value="ADP_Glucose_PP"/>
    <property type="match status" value="1"/>
</dbReference>
<feature type="domain" description="Nucleotidyl transferase" evidence="10">
    <location>
        <begin position="43"/>
        <end position="309"/>
    </location>
</feature>
<dbReference type="Proteomes" id="UP000199233">
    <property type="component" value="Unassembled WGS sequence"/>
</dbReference>
<dbReference type="Gene3D" id="3.90.550.10">
    <property type="entry name" value="Spore Coat Polysaccharide Biosynthesis Protein SpsA, Chain A"/>
    <property type="match status" value="1"/>
</dbReference>
<evidence type="ECO:0000256" key="9">
    <source>
        <dbReference type="HAMAP-Rule" id="MF_00624"/>
    </source>
</evidence>
<keyword evidence="3 9" id="KW-0808">Transferase</keyword>
<evidence type="ECO:0000313" key="13">
    <source>
        <dbReference type="Proteomes" id="UP000199233"/>
    </source>
</evidence>
<keyword evidence="2 9" id="KW-0321">Glycogen metabolism</keyword>
<keyword evidence="6 9" id="KW-0067">ATP-binding</keyword>
<comment type="subunit">
    <text evidence="9">Homotetramer.</text>
</comment>
<evidence type="ECO:0000259" key="11">
    <source>
        <dbReference type="Pfam" id="PF24894"/>
    </source>
</evidence>
<evidence type="ECO:0000256" key="6">
    <source>
        <dbReference type="ARBA" id="ARBA00022840"/>
    </source>
</evidence>
<comment type="similarity">
    <text evidence="1 9">Belongs to the bacterial/plant glucose-1-phosphate adenylyltransferase family.</text>
</comment>
<feature type="binding site" evidence="9">
    <location>
        <position position="200"/>
    </location>
    <ligand>
        <name>alpha-D-glucose 1-phosphate</name>
        <dbReference type="ChEBI" id="CHEBI:58601"/>
    </ligand>
</feature>
<evidence type="ECO:0000256" key="2">
    <source>
        <dbReference type="ARBA" id="ARBA00022600"/>
    </source>
</evidence>
<dbReference type="CDD" id="cd04651">
    <property type="entry name" value="LbH_G1P_AT_C"/>
    <property type="match status" value="1"/>
</dbReference>
<keyword evidence="8 9" id="KW-0119">Carbohydrate metabolism</keyword>